<dbReference type="PANTHER" id="PTHR43434">
    <property type="entry name" value="PHOSPHOGLYCOLATE PHOSPHATASE"/>
    <property type="match status" value="1"/>
</dbReference>
<dbReference type="NCBIfam" id="TIGR01549">
    <property type="entry name" value="HAD-SF-IA-v1"/>
    <property type="match status" value="1"/>
</dbReference>
<dbReference type="Pfam" id="PF13419">
    <property type="entry name" value="HAD_2"/>
    <property type="match status" value="1"/>
</dbReference>
<feature type="binding site" evidence="10">
    <location>
        <position position="13"/>
    </location>
    <ligand>
        <name>Mg(2+)</name>
        <dbReference type="ChEBI" id="CHEBI:18420"/>
    </ligand>
</feature>
<dbReference type="EC" id="3.1.3.18" evidence="5 10"/>
<proteinExistence type="inferred from homology"/>
<comment type="similarity">
    <text evidence="4 10">Belongs to the HAD-like hydrolase superfamily. CbbY/CbbZ/Gph/YieH family.</text>
</comment>
<dbReference type="InterPro" id="IPR037512">
    <property type="entry name" value="PGPase_prok"/>
</dbReference>
<dbReference type="EMBL" id="JACOFT010000005">
    <property type="protein sequence ID" value="MBC3812745.1"/>
    <property type="molecule type" value="Genomic_DNA"/>
</dbReference>
<feature type="binding site" evidence="10">
    <location>
        <position position="11"/>
    </location>
    <ligand>
        <name>Mg(2+)</name>
        <dbReference type="ChEBI" id="CHEBI:18420"/>
    </ligand>
</feature>
<evidence type="ECO:0000256" key="2">
    <source>
        <dbReference type="ARBA" id="ARBA00001946"/>
    </source>
</evidence>
<dbReference type="SUPFAM" id="SSF56784">
    <property type="entry name" value="HAD-like"/>
    <property type="match status" value="1"/>
</dbReference>
<dbReference type="HAMAP" id="MF_00495">
    <property type="entry name" value="GPH_hydrolase_bact"/>
    <property type="match status" value="1"/>
</dbReference>
<evidence type="ECO:0000256" key="4">
    <source>
        <dbReference type="ARBA" id="ARBA00006171"/>
    </source>
</evidence>
<feature type="active site" description="Nucleophile" evidence="10">
    <location>
        <position position="11"/>
    </location>
</feature>
<protein>
    <recommendedName>
        <fullName evidence="5 10">Phosphoglycolate phosphatase</fullName>
        <shortName evidence="10">PGP</shortName>
        <shortName evidence="10">PGPase</shortName>
        <ecNumber evidence="5 10">3.1.3.18</ecNumber>
    </recommendedName>
</protein>
<feature type="binding site" evidence="10">
    <location>
        <position position="174"/>
    </location>
    <ligand>
        <name>Mg(2+)</name>
        <dbReference type="ChEBI" id="CHEBI:18420"/>
    </ligand>
</feature>
<evidence type="ECO:0000256" key="7">
    <source>
        <dbReference type="ARBA" id="ARBA00022801"/>
    </source>
</evidence>
<dbReference type="InterPro" id="IPR006439">
    <property type="entry name" value="HAD-SF_hydro_IA"/>
</dbReference>
<dbReference type="GO" id="GO:0008967">
    <property type="term" value="F:phosphoglycolate phosphatase activity"/>
    <property type="evidence" value="ECO:0007669"/>
    <property type="project" value="UniProtKB-EC"/>
</dbReference>
<dbReference type="CDD" id="cd16417">
    <property type="entry name" value="HAD_PGPase"/>
    <property type="match status" value="1"/>
</dbReference>
<keyword evidence="6 10" id="KW-0479">Metal-binding</keyword>
<evidence type="ECO:0000256" key="10">
    <source>
        <dbReference type="HAMAP-Rule" id="MF_00495"/>
    </source>
</evidence>
<dbReference type="PANTHER" id="PTHR43434:SF1">
    <property type="entry name" value="PHOSPHOGLYCOLATE PHOSPHATASE"/>
    <property type="match status" value="1"/>
</dbReference>
<dbReference type="RefSeq" id="WP_190480612.1">
    <property type="nucleotide sequence ID" value="NZ_JACOFT010000005.1"/>
</dbReference>
<keyword evidence="7 10" id="KW-0378">Hydrolase</keyword>
<reference evidence="11 12" key="1">
    <citation type="submission" date="2020-08" db="EMBL/GenBank/DDBJ databases">
        <title>Novel species isolated from subtropical streams in China.</title>
        <authorList>
            <person name="Lu H."/>
        </authorList>
    </citation>
    <scope>NUCLEOTIDE SEQUENCE [LARGE SCALE GENOMIC DNA]</scope>
    <source>
        <strain evidence="11 12">CCTCC AB 2015119</strain>
    </source>
</reference>
<sequence>MFNNINAVIIDLDGTMLDTAPDFLVAINRMRNDFSLTPITLAMVKSMVGKGSENLITRVLSLDFDEAGVQQHFAQGMASYQRHYLDINGDHSTLYPEVIEGLQAMQAMHLRLACVTNKPLAFAIPLMQKKGLSSYFELTFGGDSFPRKKPDPLPLLEVSKKFGIAPSHILAIGDSSNDAIAARAAGCPVLTVPYGYNHGEAVQTIQSDGIVGTLLEAARLLATENQH</sequence>
<dbReference type="SFLD" id="SFLDG01135">
    <property type="entry name" value="C1.5.6:_HAD__Beta-PGM__Phospha"/>
    <property type="match status" value="1"/>
</dbReference>
<evidence type="ECO:0000256" key="9">
    <source>
        <dbReference type="ARBA" id="ARBA00023277"/>
    </source>
</evidence>
<keyword evidence="12" id="KW-1185">Reference proteome</keyword>
<evidence type="ECO:0000256" key="8">
    <source>
        <dbReference type="ARBA" id="ARBA00022842"/>
    </source>
</evidence>
<evidence type="ECO:0000313" key="11">
    <source>
        <dbReference type="EMBL" id="MBC3812745.1"/>
    </source>
</evidence>
<dbReference type="NCBIfam" id="TIGR01449">
    <property type="entry name" value="PGP_bact"/>
    <property type="match status" value="1"/>
</dbReference>
<evidence type="ECO:0000256" key="1">
    <source>
        <dbReference type="ARBA" id="ARBA00000830"/>
    </source>
</evidence>
<evidence type="ECO:0000256" key="3">
    <source>
        <dbReference type="ARBA" id="ARBA00004818"/>
    </source>
</evidence>
<dbReference type="InterPro" id="IPR041492">
    <property type="entry name" value="HAD_2"/>
</dbReference>
<gene>
    <name evidence="11" type="ORF">H8K26_14960</name>
</gene>
<dbReference type="InterPro" id="IPR050155">
    <property type="entry name" value="HAD-like_hydrolase_sf"/>
</dbReference>
<dbReference type="NCBIfam" id="NF009695">
    <property type="entry name" value="PRK13222.1-2"/>
    <property type="match status" value="1"/>
</dbReference>
<organism evidence="11 12">
    <name type="scientific">Undibacterium aquatile</name>
    <dbReference type="NCBI Taxonomy" id="1537398"/>
    <lineage>
        <taxon>Bacteria</taxon>
        <taxon>Pseudomonadati</taxon>
        <taxon>Pseudomonadota</taxon>
        <taxon>Betaproteobacteria</taxon>
        <taxon>Burkholderiales</taxon>
        <taxon>Oxalobacteraceae</taxon>
        <taxon>Undibacterium</taxon>
    </lineage>
</organism>
<comment type="cofactor">
    <cofactor evidence="2 10">
        <name>Mg(2+)</name>
        <dbReference type="ChEBI" id="CHEBI:18420"/>
    </cofactor>
</comment>
<dbReference type="SFLD" id="SFLDS00003">
    <property type="entry name" value="Haloacid_Dehalogenase"/>
    <property type="match status" value="1"/>
</dbReference>
<dbReference type="InterPro" id="IPR036412">
    <property type="entry name" value="HAD-like_sf"/>
</dbReference>
<dbReference type="InterPro" id="IPR023198">
    <property type="entry name" value="PGP-like_dom2"/>
</dbReference>
<comment type="caution">
    <text evidence="11">The sequence shown here is derived from an EMBL/GenBank/DDBJ whole genome shotgun (WGS) entry which is preliminary data.</text>
</comment>
<accession>A0ABR6XJ18</accession>
<dbReference type="Proteomes" id="UP000637632">
    <property type="component" value="Unassembled WGS sequence"/>
</dbReference>
<comment type="catalytic activity">
    <reaction evidence="1 10">
        <text>2-phosphoglycolate + H2O = glycolate + phosphate</text>
        <dbReference type="Rhea" id="RHEA:14369"/>
        <dbReference type="ChEBI" id="CHEBI:15377"/>
        <dbReference type="ChEBI" id="CHEBI:29805"/>
        <dbReference type="ChEBI" id="CHEBI:43474"/>
        <dbReference type="ChEBI" id="CHEBI:58033"/>
        <dbReference type="EC" id="3.1.3.18"/>
    </reaction>
</comment>
<evidence type="ECO:0000256" key="5">
    <source>
        <dbReference type="ARBA" id="ARBA00013078"/>
    </source>
</evidence>
<dbReference type="Gene3D" id="1.10.150.240">
    <property type="entry name" value="Putative phosphatase, domain 2"/>
    <property type="match status" value="1"/>
</dbReference>
<dbReference type="SFLD" id="SFLDG01129">
    <property type="entry name" value="C1.5:_HAD__Beta-PGM__Phosphata"/>
    <property type="match status" value="1"/>
</dbReference>
<keyword evidence="8 10" id="KW-0460">Magnesium</keyword>
<comment type="pathway">
    <text evidence="3 10">Organic acid metabolism; glycolate biosynthesis; glycolate from 2-phosphoglycolate: step 1/1.</text>
</comment>
<comment type="function">
    <text evidence="10">Specifically catalyzes the dephosphorylation of 2-phosphoglycolate. Is involved in the dissimilation of the intracellular 2-phosphoglycolate formed during the DNA repair of 3'-phosphoglycolate ends, a major class of DNA lesions induced by oxidative stress.</text>
</comment>
<keyword evidence="9 10" id="KW-0119">Carbohydrate metabolism</keyword>
<dbReference type="InterPro" id="IPR023214">
    <property type="entry name" value="HAD_sf"/>
</dbReference>
<evidence type="ECO:0000313" key="12">
    <source>
        <dbReference type="Proteomes" id="UP000637632"/>
    </source>
</evidence>
<evidence type="ECO:0000256" key="6">
    <source>
        <dbReference type="ARBA" id="ARBA00022723"/>
    </source>
</evidence>
<name>A0ABR6XJ18_9BURK</name>
<dbReference type="Gene3D" id="3.40.50.1000">
    <property type="entry name" value="HAD superfamily/HAD-like"/>
    <property type="match status" value="1"/>
</dbReference>